<dbReference type="Proteomes" id="UP001155840">
    <property type="component" value="Unassembled WGS sequence"/>
</dbReference>
<dbReference type="EMBL" id="JAANCM010000015">
    <property type="protein sequence ID" value="NHT78454.1"/>
    <property type="molecule type" value="Genomic_DNA"/>
</dbReference>
<gene>
    <name evidence="7" type="ORF">G8E10_22360</name>
</gene>
<dbReference type="RefSeq" id="WP_110799124.1">
    <property type="nucleotide sequence ID" value="NZ_JAANCM010000015.1"/>
</dbReference>
<evidence type="ECO:0000256" key="2">
    <source>
        <dbReference type="ARBA" id="ARBA00007511"/>
    </source>
</evidence>
<protein>
    <submittedName>
        <fullName evidence="7">TerC family protein</fullName>
    </submittedName>
</protein>
<feature type="transmembrane region" description="Helical" evidence="6">
    <location>
        <begin position="176"/>
        <end position="194"/>
    </location>
</feature>
<dbReference type="AlphaFoldDB" id="A0AA44CD25"/>
<dbReference type="InterPro" id="IPR022301">
    <property type="entry name" value="Integral_membrane_YjbE"/>
</dbReference>
<keyword evidence="3 6" id="KW-0812">Transmembrane</keyword>
<evidence type="ECO:0000256" key="1">
    <source>
        <dbReference type="ARBA" id="ARBA00004141"/>
    </source>
</evidence>
<evidence type="ECO:0000256" key="5">
    <source>
        <dbReference type="ARBA" id="ARBA00023136"/>
    </source>
</evidence>
<reference evidence="7" key="1">
    <citation type="submission" date="2020-03" db="EMBL/GenBank/DDBJ databases">
        <title>Ferranicluibacter endophyticum gen. nov., sp. nov., a new genus isolated from Rubus ulmifolius Schott. stem.</title>
        <authorList>
            <person name="Roca-Couso R."/>
            <person name="Flores-Felix J.D."/>
            <person name="Igual J.M."/>
            <person name="Rivas R."/>
        </authorList>
    </citation>
    <scope>NUCLEOTIDE SEQUENCE</scope>
    <source>
        <strain evidence="7">CRRU44</strain>
    </source>
</reference>
<keyword evidence="4 6" id="KW-1133">Transmembrane helix</keyword>
<accession>A0AA44CD25</accession>
<comment type="caution">
    <text evidence="7">The sequence shown here is derived from an EMBL/GenBank/DDBJ whole genome shotgun (WGS) entry which is preliminary data.</text>
</comment>
<evidence type="ECO:0000256" key="3">
    <source>
        <dbReference type="ARBA" id="ARBA00022692"/>
    </source>
</evidence>
<organism evidence="7 8">
    <name type="scientific">Ferranicluibacter rubi</name>
    <dbReference type="NCBI Taxonomy" id="2715133"/>
    <lineage>
        <taxon>Bacteria</taxon>
        <taxon>Pseudomonadati</taxon>
        <taxon>Pseudomonadota</taxon>
        <taxon>Alphaproteobacteria</taxon>
        <taxon>Hyphomicrobiales</taxon>
        <taxon>Rhizobiaceae</taxon>
        <taxon>Ferranicluibacter</taxon>
    </lineage>
</organism>
<keyword evidence="8" id="KW-1185">Reference proteome</keyword>
<evidence type="ECO:0000313" key="7">
    <source>
        <dbReference type="EMBL" id="NHT78454.1"/>
    </source>
</evidence>
<feature type="transmembrane region" description="Helical" evidence="6">
    <location>
        <begin position="69"/>
        <end position="86"/>
    </location>
</feature>
<feature type="transmembrane region" description="Helical" evidence="6">
    <location>
        <begin position="6"/>
        <end position="33"/>
    </location>
</feature>
<proteinExistence type="inferred from homology"/>
<evidence type="ECO:0000256" key="4">
    <source>
        <dbReference type="ARBA" id="ARBA00022989"/>
    </source>
</evidence>
<sequence>MEIFTAAGLAAFLQVIAIDLVLAGDNAIVIGLAAAGLPADQRRKAILVGIIAATVLRIAFAAITVQLLAIVGLQFAGGLLLLWVCWKMWSELRQADQNAAHETGDAADETRVRKTFLQAATQIVIADVSMSLDNVLAVAGAAQDHPTVLVIGLIVSIALMGLAASFIANLLHKHRWIAYVGLAVIFYVALSMLYHGGMEILPYIDGSAATTPAVTTTPVAPPAVAPVAPPAAAPAP</sequence>
<dbReference type="Pfam" id="PF03741">
    <property type="entry name" value="TerC"/>
    <property type="match status" value="1"/>
</dbReference>
<dbReference type="PANTHER" id="PTHR30238:SF4">
    <property type="entry name" value="SLL1022 PROTEIN"/>
    <property type="match status" value="1"/>
</dbReference>
<keyword evidence="5 6" id="KW-0472">Membrane</keyword>
<evidence type="ECO:0000256" key="6">
    <source>
        <dbReference type="SAM" id="Phobius"/>
    </source>
</evidence>
<comment type="similarity">
    <text evidence="2">Belongs to the TerC family.</text>
</comment>
<evidence type="ECO:0000313" key="8">
    <source>
        <dbReference type="Proteomes" id="UP001155840"/>
    </source>
</evidence>
<name>A0AA44CD25_9HYPH</name>
<dbReference type="GO" id="GO:0016020">
    <property type="term" value="C:membrane"/>
    <property type="evidence" value="ECO:0007669"/>
    <property type="project" value="UniProtKB-SubCell"/>
</dbReference>
<dbReference type="NCBIfam" id="TIGR03717">
    <property type="entry name" value="R_switched_YjbE"/>
    <property type="match status" value="1"/>
</dbReference>
<dbReference type="PANTHER" id="PTHR30238">
    <property type="entry name" value="MEMBRANE BOUND PREDICTED REDOX MODULATOR"/>
    <property type="match status" value="1"/>
</dbReference>
<feature type="transmembrane region" description="Helical" evidence="6">
    <location>
        <begin position="148"/>
        <end position="170"/>
    </location>
</feature>
<dbReference type="InterPro" id="IPR005496">
    <property type="entry name" value="Integral_membrane_TerC"/>
</dbReference>
<comment type="subcellular location">
    <subcellularLocation>
        <location evidence="1">Membrane</location>
        <topology evidence="1">Multi-pass membrane protein</topology>
    </subcellularLocation>
</comment>